<dbReference type="InterPro" id="IPR050250">
    <property type="entry name" value="Macrolide_Exporter_MacB"/>
</dbReference>
<protein>
    <submittedName>
        <fullName evidence="10">ABC transporter permease</fullName>
    </submittedName>
</protein>
<dbReference type="PANTHER" id="PTHR30572">
    <property type="entry name" value="MEMBRANE COMPONENT OF TRANSPORTER-RELATED"/>
    <property type="match status" value="1"/>
</dbReference>
<evidence type="ECO:0000313" key="10">
    <source>
        <dbReference type="EMBL" id="RFM25324.1"/>
    </source>
</evidence>
<evidence type="ECO:0000256" key="5">
    <source>
        <dbReference type="ARBA" id="ARBA00023136"/>
    </source>
</evidence>
<feature type="transmembrane region" description="Helical" evidence="7">
    <location>
        <begin position="30"/>
        <end position="50"/>
    </location>
</feature>
<keyword evidence="2" id="KW-1003">Cell membrane</keyword>
<evidence type="ECO:0000256" key="2">
    <source>
        <dbReference type="ARBA" id="ARBA00022475"/>
    </source>
</evidence>
<comment type="subcellular location">
    <subcellularLocation>
        <location evidence="1">Cell membrane</location>
        <topology evidence="1">Multi-pass membrane protein</topology>
    </subcellularLocation>
</comment>
<evidence type="ECO:0000256" key="4">
    <source>
        <dbReference type="ARBA" id="ARBA00022989"/>
    </source>
</evidence>
<dbReference type="EMBL" id="PHFL01000007">
    <property type="protein sequence ID" value="RFM25324.1"/>
    <property type="molecule type" value="Genomic_DNA"/>
</dbReference>
<dbReference type="PANTHER" id="PTHR30572:SF4">
    <property type="entry name" value="ABC TRANSPORTER PERMEASE YTRF"/>
    <property type="match status" value="1"/>
</dbReference>
<dbReference type="GO" id="GO:0005886">
    <property type="term" value="C:plasma membrane"/>
    <property type="evidence" value="ECO:0007669"/>
    <property type="project" value="UniProtKB-SubCell"/>
</dbReference>
<accession>A0A395M5U8</accession>
<dbReference type="Pfam" id="PF02687">
    <property type="entry name" value="FtsX"/>
    <property type="match status" value="1"/>
</dbReference>
<dbReference type="GO" id="GO:0022857">
    <property type="term" value="F:transmembrane transporter activity"/>
    <property type="evidence" value="ECO:0007669"/>
    <property type="project" value="TreeGrafter"/>
</dbReference>
<feature type="transmembrane region" description="Helical" evidence="7">
    <location>
        <begin position="292"/>
        <end position="319"/>
    </location>
</feature>
<dbReference type="InterPro" id="IPR025857">
    <property type="entry name" value="MacB_PCD"/>
</dbReference>
<evidence type="ECO:0000259" key="9">
    <source>
        <dbReference type="Pfam" id="PF12704"/>
    </source>
</evidence>
<evidence type="ECO:0000256" key="3">
    <source>
        <dbReference type="ARBA" id="ARBA00022692"/>
    </source>
</evidence>
<dbReference type="InterPro" id="IPR003838">
    <property type="entry name" value="ABC3_permease_C"/>
</dbReference>
<name>A0A395M5U8_9BACT</name>
<evidence type="ECO:0000259" key="8">
    <source>
        <dbReference type="Pfam" id="PF02687"/>
    </source>
</evidence>
<evidence type="ECO:0000256" key="6">
    <source>
        <dbReference type="ARBA" id="ARBA00038076"/>
    </source>
</evidence>
<dbReference type="Pfam" id="PF12704">
    <property type="entry name" value="MacB_PCD"/>
    <property type="match status" value="1"/>
</dbReference>
<keyword evidence="4 7" id="KW-1133">Transmembrane helix</keyword>
<keyword evidence="5 7" id="KW-0472">Membrane</keyword>
<evidence type="ECO:0000256" key="1">
    <source>
        <dbReference type="ARBA" id="ARBA00004651"/>
    </source>
</evidence>
<feature type="transmembrane region" description="Helical" evidence="7">
    <location>
        <begin position="384"/>
        <end position="408"/>
    </location>
</feature>
<evidence type="ECO:0000313" key="11">
    <source>
        <dbReference type="Proteomes" id="UP000266389"/>
    </source>
</evidence>
<organism evidence="10 11">
    <name type="scientific">Candidatus Thermochlorobacter aerophilus</name>
    <dbReference type="NCBI Taxonomy" id="1868324"/>
    <lineage>
        <taxon>Bacteria</taxon>
        <taxon>Pseudomonadati</taxon>
        <taxon>Chlorobiota</taxon>
        <taxon>Chlorobiia</taxon>
        <taxon>Chlorobiales</taxon>
        <taxon>Candidatus Thermochlorobacteriaceae</taxon>
        <taxon>Candidatus Thermochlorobacter</taxon>
    </lineage>
</organism>
<sequence>MIAPRRFFYEFSESVRIAYAQIMANKMRSVLTALGVIIGILAVTLMGTAINGIDRGFENSLAMLGYDVLYVQKWPWGIADDWWKYRNRPRIKTEYAEQINKIIESSRTTELVVAVPQNVHIKTAKFGENQIQSTFIMGTTDEYPLVAQVDLQEGRFFSSAESLTGRPVCIIGYDIADALFPGMSPIGKTMQIGNAQAQVIGVLTKQGKFLGLFSFDSQIIVPIAFSKKYFGETESDRVVVRMKDKSRALEAKEELTGIMRRLRGLLPDQKDNFSINEQQAFKNTIDPIKSGIALAGLFITGLSLFVGAIGIMNITFVSVKERTREIGTRKALGARQRTILMQFLIEAVAICLVGGIIGLLLAYGLSMLIAFAVPDFPMSFSLDLVLIGMVTSVLTGIFSGFAPAYSAAKLDPVVALRYE</sequence>
<comment type="similarity">
    <text evidence="6">Belongs to the ABC-4 integral membrane protein family.</text>
</comment>
<evidence type="ECO:0000256" key="7">
    <source>
        <dbReference type="SAM" id="Phobius"/>
    </source>
</evidence>
<proteinExistence type="inferred from homology"/>
<feature type="transmembrane region" description="Helical" evidence="7">
    <location>
        <begin position="339"/>
        <end position="372"/>
    </location>
</feature>
<feature type="domain" description="ABC3 transporter permease C-terminal" evidence="8">
    <location>
        <begin position="298"/>
        <end position="412"/>
    </location>
</feature>
<gene>
    <name evidence="10" type="ORF">D0433_01520</name>
</gene>
<keyword evidence="3 7" id="KW-0812">Transmembrane</keyword>
<comment type="caution">
    <text evidence="10">The sequence shown here is derived from an EMBL/GenBank/DDBJ whole genome shotgun (WGS) entry which is preliminary data.</text>
</comment>
<reference evidence="10 11" key="1">
    <citation type="journal article" date="2011" name="ISME J.">
        <title>Community ecology of hot spring cyanobacterial mats: predominant populations and their functional potential.</title>
        <authorList>
            <person name="Klatt C.G."/>
            <person name="Wood J.M."/>
            <person name="Rusch D.B."/>
            <person name="Bateson M.M."/>
            <person name="Hamamura N."/>
            <person name="Heidelberg J.F."/>
            <person name="Grossman A.R."/>
            <person name="Bhaya D."/>
            <person name="Cohan F.M."/>
            <person name="Kuhl M."/>
            <person name="Bryant D.A."/>
            <person name="Ward D.M."/>
        </authorList>
    </citation>
    <scope>NUCLEOTIDE SEQUENCE [LARGE SCALE GENOMIC DNA]</scope>
    <source>
        <strain evidence="10">OS</strain>
    </source>
</reference>
<feature type="domain" description="MacB-like periplasmic core" evidence="9">
    <location>
        <begin position="29"/>
        <end position="256"/>
    </location>
</feature>
<dbReference type="Proteomes" id="UP000266389">
    <property type="component" value="Unassembled WGS sequence"/>
</dbReference>
<dbReference type="AlphaFoldDB" id="A0A395M5U8"/>